<feature type="transmembrane region" description="Helical" evidence="1">
    <location>
        <begin position="142"/>
        <end position="169"/>
    </location>
</feature>
<feature type="transmembrane region" description="Helical" evidence="1">
    <location>
        <begin position="20"/>
        <end position="45"/>
    </location>
</feature>
<protein>
    <submittedName>
        <fullName evidence="2">Uncharacterized protein</fullName>
    </submittedName>
</protein>
<keyword evidence="1" id="KW-0812">Transmembrane</keyword>
<dbReference type="GeneID" id="85318663"/>
<comment type="caution">
    <text evidence="2">The sequence shown here is derived from an EMBL/GenBank/DDBJ whole genome shotgun (WGS) entry which is preliminary data.</text>
</comment>
<reference evidence="2" key="1">
    <citation type="submission" date="2023-06" db="EMBL/GenBank/DDBJ databases">
        <title>Genome-scale phylogeny and comparative genomics of the fungal order Sordariales.</title>
        <authorList>
            <consortium name="Lawrence Berkeley National Laboratory"/>
            <person name="Hensen N."/>
            <person name="Bonometti L."/>
            <person name="Westerberg I."/>
            <person name="Brannstrom I.O."/>
            <person name="Guillou S."/>
            <person name="Cros-Aarteil S."/>
            <person name="Calhoun S."/>
            <person name="Haridas S."/>
            <person name="Kuo A."/>
            <person name="Mondo S."/>
            <person name="Pangilinan J."/>
            <person name="Riley R."/>
            <person name="LaButti K."/>
            <person name="Andreopoulos B."/>
            <person name="Lipzen A."/>
            <person name="Chen C."/>
            <person name="Yanf M."/>
            <person name="Daum C."/>
            <person name="Ng V."/>
            <person name="Clum A."/>
            <person name="Steindorff A."/>
            <person name="Ohm R."/>
            <person name="Martin F."/>
            <person name="Silar P."/>
            <person name="Natvig D."/>
            <person name="Lalanne C."/>
            <person name="Gautier V."/>
            <person name="Ament-velasquez S.L."/>
            <person name="Kruys A."/>
            <person name="Hutchinson M.I."/>
            <person name="Powell A.J."/>
            <person name="Barry K."/>
            <person name="Miller A.N."/>
            <person name="Grigoriev I.V."/>
            <person name="Debuchy R."/>
            <person name="Gladieux P."/>
            <person name="Thoren M.H."/>
            <person name="Johannesson H."/>
        </authorList>
    </citation>
    <scope>NUCLEOTIDE SEQUENCE</scope>
    <source>
        <strain evidence="2">SMH2392-1A</strain>
    </source>
</reference>
<organism evidence="2 3">
    <name type="scientific">Lasiosphaeria miniovina</name>
    <dbReference type="NCBI Taxonomy" id="1954250"/>
    <lineage>
        <taxon>Eukaryota</taxon>
        <taxon>Fungi</taxon>
        <taxon>Dikarya</taxon>
        <taxon>Ascomycota</taxon>
        <taxon>Pezizomycotina</taxon>
        <taxon>Sordariomycetes</taxon>
        <taxon>Sordariomycetidae</taxon>
        <taxon>Sordariales</taxon>
        <taxon>Lasiosphaeriaceae</taxon>
        <taxon>Lasiosphaeria</taxon>
    </lineage>
</organism>
<feature type="transmembrane region" description="Helical" evidence="1">
    <location>
        <begin position="111"/>
        <end position="130"/>
    </location>
</feature>
<dbReference type="Proteomes" id="UP001172101">
    <property type="component" value="Unassembled WGS sequence"/>
</dbReference>
<proteinExistence type="predicted"/>
<sequence length="266" mass="29303">MVKRQSYLHRYARSSATLLWSRVIIVGLGGCGLGTAALCLGSRLLRLRFLGRRILFGNGCSSLLSSSALGRCLFVGKWCIHGLGLGLILRSSRVLSRTPLHGRLFLRSRRCLILGFLFGSNGLFGSATFGRRLFLRGLLIELILRLVLGSSGLFGGTTLGRCFLFGLLWRGLGLSLGFVLGSGRCLLITLCRFLSQGLIVLLIISCRLFVASLSGGLFSFSRAVLPILWTLSTPLVHIRKKKNCVPRRLDRHSWPFWERGHECPSG</sequence>
<keyword evidence="1" id="KW-0472">Membrane</keyword>
<gene>
    <name evidence="2" type="ORF">B0T26DRAFT_506044</name>
</gene>
<evidence type="ECO:0000313" key="2">
    <source>
        <dbReference type="EMBL" id="KAK0703576.1"/>
    </source>
</evidence>
<dbReference type="RefSeq" id="XP_060290435.1">
    <property type="nucleotide sequence ID" value="XM_060435393.1"/>
</dbReference>
<dbReference type="AlphaFoldDB" id="A0AA39ZTS0"/>
<evidence type="ECO:0000256" key="1">
    <source>
        <dbReference type="SAM" id="Phobius"/>
    </source>
</evidence>
<accession>A0AA39ZTS0</accession>
<keyword evidence="3" id="KW-1185">Reference proteome</keyword>
<feature type="transmembrane region" description="Helical" evidence="1">
    <location>
        <begin position="190"/>
        <end position="210"/>
    </location>
</feature>
<dbReference type="EMBL" id="JAUIRO010000008">
    <property type="protein sequence ID" value="KAK0703576.1"/>
    <property type="molecule type" value="Genomic_DNA"/>
</dbReference>
<evidence type="ECO:0000313" key="3">
    <source>
        <dbReference type="Proteomes" id="UP001172101"/>
    </source>
</evidence>
<name>A0AA39ZTS0_9PEZI</name>
<keyword evidence="1" id="KW-1133">Transmembrane helix</keyword>